<feature type="compositionally biased region" description="Polar residues" evidence="2">
    <location>
        <begin position="767"/>
        <end position="776"/>
    </location>
</feature>
<feature type="compositionally biased region" description="Basic and acidic residues" evidence="2">
    <location>
        <begin position="435"/>
        <end position="458"/>
    </location>
</feature>
<dbReference type="EMBL" id="QEAQ01000038">
    <property type="protein sequence ID" value="TPX58293.1"/>
    <property type="molecule type" value="Genomic_DNA"/>
</dbReference>
<protein>
    <submittedName>
        <fullName evidence="4">Uncharacterized protein</fullName>
    </submittedName>
</protein>
<evidence type="ECO:0000313" key="4">
    <source>
        <dbReference type="EMBL" id="TPX58293.1"/>
    </source>
</evidence>
<feature type="region of interest" description="Disordered" evidence="2">
    <location>
        <begin position="387"/>
        <end position="486"/>
    </location>
</feature>
<feature type="compositionally biased region" description="Polar residues" evidence="2">
    <location>
        <begin position="903"/>
        <end position="918"/>
    </location>
</feature>
<feature type="compositionally biased region" description="Basic and acidic residues" evidence="2">
    <location>
        <begin position="874"/>
        <end position="888"/>
    </location>
</feature>
<dbReference type="AlphaFoldDB" id="A0A507E2J1"/>
<feature type="region of interest" description="Disordered" evidence="2">
    <location>
        <begin position="239"/>
        <end position="302"/>
    </location>
</feature>
<feature type="compositionally biased region" description="Basic and acidic residues" evidence="2">
    <location>
        <begin position="387"/>
        <end position="400"/>
    </location>
</feature>
<dbReference type="Proteomes" id="UP000318582">
    <property type="component" value="Unassembled WGS sequence"/>
</dbReference>
<evidence type="ECO:0000256" key="1">
    <source>
        <dbReference type="SAM" id="Coils"/>
    </source>
</evidence>
<proteinExistence type="predicted"/>
<feature type="coiled-coil region" evidence="1">
    <location>
        <begin position="1123"/>
        <end position="1186"/>
    </location>
</feature>
<feature type="region of interest" description="Disordered" evidence="2">
    <location>
        <begin position="934"/>
        <end position="1012"/>
    </location>
</feature>
<name>A0A507E2J1_9FUNG</name>
<dbReference type="STRING" id="109895.A0A507E2J1"/>
<keyword evidence="5" id="KW-1185">Reference proteome</keyword>
<feature type="compositionally biased region" description="Polar residues" evidence="2">
    <location>
        <begin position="552"/>
        <end position="563"/>
    </location>
</feature>
<feature type="transmembrane region" description="Helical" evidence="3">
    <location>
        <begin position="1196"/>
        <end position="1216"/>
    </location>
</feature>
<keyword evidence="1" id="KW-0175">Coiled coil</keyword>
<evidence type="ECO:0000256" key="2">
    <source>
        <dbReference type="SAM" id="MobiDB-lite"/>
    </source>
</evidence>
<sequence length="1274" mass="139087">MGTPAKTKTVPPELHHQPASTFTRKRAASAASSSKPRVPAHHGTSETTTKDVEFLTVPEATTTSDSAVCESSDPGLGTQERIPKSNPSANGTVRPRQRGATISSARHFSAGAVFPASPLRERVSPFSSATSSRRVSQSTRANYPLILAPAVSLHPPSEVGNEDILVGQSGTTSVSSLSSYPHSIISYSSRDSQHSYGSYGLSEGTATPLGTILSSVSDDDPYLTQIMDLTTQQYRENLHGETPSNTLHPPPMSGASSRRSTRASAHPPEKTASLQGPLAPVSEGIPSEATPNNTTCEPEPARDFKASKETLYRSNRCKLYFETRYAHVHRLQTAKGLRYNPLEVIRWRRSMWQRAVKSGADEQKKWKLRYYMWHVGNTELSEFYNEKTTMREERKTRSSLEESAGDSSESADDFMGNMGKVLGSRWMRGLKRRQQGTDDEKELSTKMDRFPSTKEDHVTQWTTSSMDRDGGETTEDPNIESPSSTDLNAFDEAQKCAPSLLLQFLDGGTLIQQEDEAMRTSAQSVLHVPPFEMQAEQSISDETGVDHRKPSIETSVSSLSGMRQESDVESVGDLTCNSSSSAPGHGRKKSGFWDRLREKRGELGASDSKNSATALARKKSLAGTVDQLTSRMRRSSASGKTLERAGSMDAARTLGGQGMTDPTFAQRARTPSPLKQIAHHPADAVDEGLSISPRRMELSDLSDGSVEGAPNRPEETGLGIFNVKVAQVAPEFMPELLINDIQSAQSTRLAGQSSGSSRRGSQRNHESYISQGTQLPLNRGKEEALASDSDDGEARIRGRRLKSMMGKIGRRREKGRNGSDAVSPDSHHDSDMEGGAIPDDHSGAVKSRNVRDQDRGSPAPRGKKWVWDSSSSDEETRSVFDQNQSDKARGRKVGKGLSREGDTQSNGDLTEASETFKTSSRRKRAVRKFIGDRLKSASSASLVREPMDIDLQSNEGRRDSSRPGRPSNVGTDLTTSVTSADEEGDREDPSSPYSNDGARCDSVTRDPNSPFTAEEQHFYNDLMALAQRLDVLMPAAEDLKASFTHQIASRDAAIVGFEARLKPPYKRQSVQNRVLCSTDMTNEPLSMLDTSESSIAVESLAEGQGFHRMSFSRARETGLETMLDVVKASLASLEQKCQDIEERNARSHQEVSTMVCNLDAVTQEVNEDLSRQLKMVEEAIQQIEGTPNALGSMQEWYYQLIAYVLGILGFTIWLWFQLWKVGRKAIGGARMAVAIVSPKAVSAVDGFGQAAGKAVKDRTLQSIASVTGLGPKAT</sequence>
<organism evidence="4 5">
    <name type="scientific">Powellomyces hirtus</name>
    <dbReference type="NCBI Taxonomy" id="109895"/>
    <lineage>
        <taxon>Eukaryota</taxon>
        <taxon>Fungi</taxon>
        <taxon>Fungi incertae sedis</taxon>
        <taxon>Chytridiomycota</taxon>
        <taxon>Chytridiomycota incertae sedis</taxon>
        <taxon>Chytridiomycetes</taxon>
        <taxon>Spizellomycetales</taxon>
        <taxon>Powellomycetaceae</taxon>
        <taxon>Powellomyces</taxon>
    </lineage>
</organism>
<feature type="region of interest" description="Disordered" evidence="2">
    <location>
        <begin position="1"/>
        <end position="105"/>
    </location>
</feature>
<feature type="compositionally biased region" description="Basic residues" evidence="2">
    <location>
        <begin position="797"/>
        <end position="814"/>
    </location>
</feature>
<evidence type="ECO:0000313" key="5">
    <source>
        <dbReference type="Proteomes" id="UP000318582"/>
    </source>
</evidence>
<evidence type="ECO:0000256" key="3">
    <source>
        <dbReference type="SAM" id="Phobius"/>
    </source>
</evidence>
<feature type="region of interest" description="Disordered" evidence="2">
    <location>
        <begin position="539"/>
        <end position="690"/>
    </location>
</feature>
<gene>
    <name evidence="4" type="ORF">PhCBS80983_g03251</name>
</gene>
<accession>A0A507E2J1</accession>
<feature type="region of interest" description="Disordered" evidence="2">
    <location>
        <begin position="747"/>
        <end position="922"/>
    </location>
</feature>
<comment type="caution">
    <text evidence="4">The sequence shown here is derived from an EMBL/GenBank/DDBJ whole genome shotgun (WGS) entry which is preliminary data.</text>
</comment>
<feature type="compositionally biased region" description="Basic and acidic residues" evidence="2">
    <location>
        <begin position="838"/>
        <end position="855"/>
    </location>
</feature>
<feature type="compositionally biased region" description="Polar residues" evidence="2">
    <location>
        <begin position="968"/>
        <end position="979"/>
    </location>
</feature>
<feature type="compositionally biased region" description="Polar residues" evidence="2">
    <location>
        <begin position="626"/>
        <end position="639"/>
    </location>
</feature>
<reference evidence="4 5" key="1">
    <citation type="journal article" date="2019" name="Sci. Rep.">
        <title>Comparative genomics of chytrid fungi reveal insights into the obligate biotrophic and pathogenic lifestyle of Synchytrium endobioticum.</title>
        <authorList>
            <person name="van de Vossenberg B.T.L.H."/>
            <person name="Warris S."/>
            <person name="Nguyen H.D.T."/>
            <person name="van Gent-Pelzer M.P.E."/>
            <person name="Joly D.L."/>
            <person name="van de Geest H.C."/>
            <person name="Bonants P.J.M."/>
            <person name="Smith D.S."/>
            <person name="Levesque C.A."/>
            <person name="van der Lee T.A.J."/>
        </authorList>
    </citation>
    <scope>NUCLEOTIDE SEQUENCE [LARGE SCALE GENOMIC DNA]</scope>
    <source>
        <strain evidence="4 5">CBS 809.83</strain>
    </source>
</reference>
<feature type="compositionally biased region" description="Low complexity" evidence="2">
    <location>
        <begin position="253"/>
        <end position="265"/>
    </location>
</feature>
<keyword evidence="3" id="KW-1133">Transmembrane helix</keyword>
<keyword evidence="3" id="KW-0812">Transmembrane</keyword>
<keyword evidence="3" id="KW-0472">Membrane</keyword>
<feature type="compositionally biased region" description="Basic and acidic residues" evidence="2">
    <location>
        <begin position="591"/>
        <end position="602"/>
    </location>
</feature>